<dbReference type="InterPro" id="IPR036390">
    <property type="entry name" value="WH_DNA-bd_sf"/>
</dbReference>
<dbReference type="STRING" id="47855.GA0070606_2611"/>
<protein>
    <submittedName>
        <fullName evidence="7">DNA-binding transcriptional regulator, LysR family</fullName>
    </submittedName>
</protein>
<dbReference type="GO" id="GO:0032993">
    <property type="term" value="C:protein-DNA complex"/>
    <property type="evidence" value="ECO:0007669"/>
    <property type="project" value="TreeGrafter"/>
</dbReference>
<dbReference type="InterPro" id="IPR000847">
    <property type="entry name" value="LysR_HTH_N"/>
</dbReference>
<proteinExistence type="inferred from homology"/>
<dbReference type="Pfam" id="PF00126">
    <property type="entry name" value="HTH_1"/>
    <property type="match status" value="1"/>
</dbReference>
<evidence type="ECO:0000256" key="3">
    <source>
        <dbReference type="ARBA" id="ARBA00023125"/>
    </source>
</evidence>
<evidence type="ECO:0000256" key="2">
    <source>
        <dbReference type="ARBA" id="ARBA00023015"/>
    </source>
</evidence>
<evidence type="ECO:0000259" key="6">
    <source>
        <dbReference type="PROSITE" id="PS50931"/>
    </source>
</evidence>
<keyword evidence="2" id="KW-0805">Transcription regulation</keyword>
<sequence>MLGRQAARRFVHALRVYVRWVDVVAACRAFVAVSGHGSFTSGAAAAGIPQSVASRRIAALEEHFGARLFDRSSRAVRLTSFGQDMLPSARRLVDLADAMGDDAERARLRPLRVAVPEICPPRRLADLVVEARRQRIHLEVRPAGPSERERLCRTLEVGAGIVAVPEATAAWRVPLGLAARTPFPAPTVFLETLRSGRARTQARRRILIQPEDDVAHLRDPLTRAGQAAGLVPAQVAVAPSLVDAAAAALGSPDLLLCSRQQAEDFGLHWCPLAGPRLLRGYDVTAGVREDLDQFGTVLYVDIARCLGAPDGRPGSAEDRTLGDRSTREPA</sequence>
<dbReference type="EMBL" id="FMHZ01000002">
    <property type="protein sequence ID" value="SCL56459.1"/>
    <property type="molecule type" value="Genomic_DNA"/>
</dbReference>
<evidence type="ECO:0000256" key="1">
    <source>
        <dbReference type="ARBA" id="ARBA00009437"/>
    </source>
</evidence>
<keyword evidence="4" id="KW-0804">Transcription</keyword>
<gene>
    <name evidence="7" type="ORF">GA0070606_2611</name>
</gene>
<evidence type="ECO:0000313" key="7">
    <source>
        <dbReference type="EMBL" id="SCL56459.1"/>
    </source>
</evidence>
<dbReference type="PANTHER" id="PTHR30346">
    <property type="entry name" value="TRANSCRIPTIONAL DUAL REGULATOR HCAR-RELATED"/>
    <property type="match status" value="1"/>
</dbReference>
<evidence type="ECO:0000313" key="8">
    <source>
        <dbReference type="Proteomes" id="UP000199001"/>
    </source>
</evidence>
<dbReference type="GO" id="GO:0003700">
    <property type="term" value="F:DNA-binding transcription factor activity"/>
    <property type="evidence" value="ECO:0007669"/>
    <property type="project" value="InterPro"/>
</dbReference>
<dbReference type="GO" id="GO:0003677">
    <property type="term" value="F:DNA binding"/>
    <property type="evidence" value="ECO:0007669"/>
    <property type="project" value="UniProtKB-KW"/>
</dbReference>
<dbReference type="PROSITE" id="PS50931">
    <property type="entry name" value="HTH_LYSR"/>
    <property type="match status" value="1"/>
</dbReference>
<feature type="domain" description="HTH lysR-type" evidence="6">
    <location>
        <begin position="28"/>
        <end position="79"/>
    </location>
</feature>
<dbReference type="SUPFAM" id="SSF46785">
    <property type="entry name" value="Winged helix' DNA-binding domain"/>
    <property type="match status" value="1"/>
</dbReference>
<dbReference type="Gene3D" id="1.10.10.10">
    <property type="entry name" value="Winged helix-like DNA-binding domain superfamily/Winged helix DNA-binding domain"/>
    <property type="match status" value="1"/>
</dbReference>
<keyword evidence="3 7" id="KW-0238">DNA-binding</keyword>
<organism evidence="7 8">
    <name type="scientific">Micromonospora citrea</name>
    <dbReference type="NCBI Taxonomy" id="47855"/>
    <lineage>
        <taxon>Bacteria</taxon>
        <taxon>Bacillati</taxon>
        <taxon>Actinomycetota</taxon>
        <taxon>Actinomycetes</taxon>
        <taxon>Micromonosporales</taxon>
        <taxon>Micromonosporaceae</taxon>
        <taxon>Micromonospora</taxon>
    </lineage>
</organism>
<dbReference type="PANTHER" id="PTHR30346:SF28">
    <property type="entry name" value="HTH-TYPE TRANSCRIPTIONAL REGULATOR CYNR"/>
    <property type="match status" value="1"/>
</dbReference>
<dbReference type="Proteomes" id="UP000199001">
    <property type="component" value="Unassembled WGS sequence"/>
</dbReference>
<feature type="region of interest" description="Disordered" evidence="5">
    <location>
        <begin position="311"/>
        <end position="330"/>
    </location>
</feature>
<evidence type="ECO:0000256" key="5">
    <source>
        <dbReference type="SAM" id="MobiDB-lite"/>
    </source>
</evidence>
<accession>A0A1C6URN0</accession>
<keyword evidence="8" id="KW-1185">Reference proteome</keyword>
<dbReference type="InterPro" id="IPR036388">
    <property type="entry name" value="WH-like_DNA-bd_sf"/>
</dbReference>
<dbReference type="AlphaFoldDB" id="A0A1C6URN0"/>
<comment type="similarity">
    <text evidence="1">Belongs to the LysR transcriptional regulatory family.</text>
</comment>
<name>A0A1C6URN0_9ACTN</name>
<reference evidence="8" key="1">
    <citation type="submission" date="2016-06" db="EMBL/GenBank/DDBJ databases">
        <authorList>
            <person name="Varghese N."/>
            <person name="Submissions Spin"/>
        </authorList>
    </citation>
    <scope>NUCLEOTIDE SEQUENCE [LARGE SCALE GENOMIC DNA]</scope>
    <source>
        <strain evidence="8">DSM 43903</strain>
    </source>
</reference>
<feature type="compositionally biased region" description="Basic and acidic residues" evidence="5">
    <location>
        <begin position="315"/>
        <end position="330"/>
    </location>
</feature>
<evidence type="ECO:0000256" key="4">
    <source>
        <dbReference type="ARBA" id="ARBA00023163"/>
    </source>
</evidence>